<dbReference type="Pfam" id="PF01636">
    <property type="entry name" value="APH"/>
    <property type="match status" value="1"/>
</dbReference>
<evidence type="ECO:0000313" key="4">
    <source>
        <dbReference type="Proteomes" id="UP000632222"/>
    </source>
</evidence>
<evidence type="ECO:0000259" key="2">
    <source>
        <dbReference type="Pfam" id="PF01636"/>
    </source>
</evidence>
<keyword evidence="4" id="KW-1185">Reference proteome</keyword>
<protein>
    <submittedName>
        <fullName evidence="3">Aminoglycoside phosphotransferase</fullName>
    </submittedName>
</protein>
<proteinExistence type="inferred from homology"/>
<sequence length="313" mass="36479">MDVLTFEMLMKACQAFGVQVKDIQPLPGHRTRYRITDDHGKMHLLNAENSFLGDLMDYKCQLLVSVAYFLTYLKRKTDLPLPEPLLTREDELTFVGNFFCFSMLTWVEGEPIKALNQSQAFQAGSIMATLHHRQQGFERAEGFTRPWPTQDHLRHSWYRIQHNAHLQQEDIERIEALLARRTGFRYRSRDDLPESGLIHGDFKLQNYVLNRGKLRIVDFDHLQHNSFLYDIAVAFTSIHDPKLKHRFLEGYQSVAPLPGNLEDGLNRAYLEATIHRIGAHHRVLRCPEWIRKEAPLLVKLARRYEQGAFSALD</sequence>
<dbReference type="PANTHER" id="PTHR21064">
    <property type="entry name" value="AMINOGLYCOSIDE PHOSPHOTRANSFERASE DOMAIN-CONTAINING PROTEIN-RELATED"/>
    <property type="match status" value="1"/>
</dbReference>
<name>A0ABQ2D137_9DEIO</name>
<evidence type="ECO:0000256" key="1">
    <source>
        <dbReference type="ARBA" id="ARBA00038240"/>
    </source>
</evidence>
<dbReference type="InterPro" id="IPR011009">
    <property type="entry name" value="Kinase-like_dom_sf"/>
</dbReference>
<organism evidence="3 4">
    <name type="scientific">Deinococcus roseus</name>
    <dbReference type="NCBI Taxonomy" id="392414"/>
    <lineage>
        <taxon>Bacteria</taxon>
        <taxon>Thermotogati</taxon>
        <taxon>Deinococcota</taxon>
        <taxon>Deinococci</taxon>
        <taxon>Deinococcales</taxon>
        <taxon>Deinococcaceae</taxon>
        <taxon>Deinococcus</taxon>
    </lineage>
</organism>
<dbReference type="EMBL" id="BMOD01000007">
    <property type="protein sequence ID" value="GGJ36365.1"/>
    <property type="molecule type" value="Genomic_DNA"/>
</dbReference>
<dbReference type="RefSeq" id="WP_189002837.1">
    <property type="nucleotide sequence ID" value="NZ_BMOD01000007.1"/>
</dbReference>
<dbReference type="Proteomes" id="UP000632222">
    <property type="component" value="Unassembled WGS sequence"/>
</dbReference>
<dbReference type="InterPro" id="IPR002575">
    <property type="entry name" value="Aminoglycoside_PTrfase"/>
</dbReference>
<dbReference type="SUPFAM" id="SSF56112">
    <property type="entry name" value="Protein kinase-like (PK-like)"/>
    <property type="match status" value="1"/>
</dbReference>
<accession>A0ABQ2D137</accession>
<dbReference type="InterPro" id="IPR050249">
    <property type="entry name" value="Pseudomonas-type_ThrB"/>
</dbReference>
<gene>
    <name evidence="3" type="ORF">GCM10008938_23060</name>
</gene>
<reference evidence="4" key="1">
    <citation type="journal article" date="2019" name="Int. J. Syst. Evol. Microbiol.">
        <title>The Global Catalogue of Microorganisms (GCM) 10K type strain sequencing project: providing services to taxonomists for standard genome sequencing and annotation.</title>
        <authorList>
            <consortium name="The Broad Institute Genomics Platform"/>
            <consortium name="The Broad Institute Genome Sequencing Center for Infectious Disease"/>
            <person name="Wu L."/>
            <person name="Ma J."/>
        </authorList>
    </citation>
    <scope>NUCLEOTIDE SEQUENCE [LARGE SCALE GENOMIC DNA]</scope>
    <source>
        <strain evidence="4">JCM 14370</strain>
    </source>
</reference>
<feature type="domain" description="Aminoglycoside phosphotransferase" evidence="2">
    <location>
        <begin position="68"/>
        <end position="252"/>
    </location>
</feature>
<dbReference type="Gene3D" id="3.90.1200.10">
    <property type="match status" value="1"/>
</dbReference>
<evidence type="ECO:0000313" key="3">
    <source>
        <dbReference type="EMBL" id="GGJ36365.1"/>
    </source>
</evidence>
<dbReference type="PANTHER" id="PTHR21064:SF6">
    <property type="entry name" value="AMINOGLYCOSIDE PHOSPHOTRANSFERASE DOMAIN-CONTAINING PROTEIN"/>
    <property type="match status" value="1"/>
</dbReference>
<comment type="caution">
    <text evidence="3">The sequence shown here is derived from an EMBL/GenBank/DDBJ whole genome shotgun (WGS) entry which is preliminary data.</text>
</comment>
<comment type="similarity">
    <text evidence="1">Belongs to the pseudomonas-type ThrB family.</text>
</comment>